<reference evidence="4" key="1">
    <citation type="submission" date="2023-10" db="EMBL/GenBank/DDBJ databases">
        <authorList>
            <person name="Chen Y."/>
            <person name="Shah S."/>
            <person name="Dougan E. K."/>
            <person name="Thang M."/>
            <person name="Chan C."/>
        </authorList>
    </citation>
    <scope>NUCLEOTIDE SEQUENCE [LARGE SCALE GENOMIC DNA]</scope>
</reference>
<gene>
    <name evidence="4" type="ORF">PCOR1329_LOCUS67026</name>
</gene>
<dbReference type="Pfam" id="PF00092">
    <property type="entry name" value="VWA"/>
    <property type="match status" value="1"/>
</dbReference>
<feature type="coiled-coil region" evidence="1">
    <location>
        <begin position="861"/>
        <end position="923"/>
    </location>
</feature>
<evidence type="ECO:0000313" key="5">
    <source>
        <dbReference type="Proteomes" id="UP001189429"/>
    </source>
</evidence>
<name>A0ABN9WK88_9DINO</name>
<organism evidence="4 5">
    <name type="scientific">Prorocentrum cordatum</name>
    <dbReference type="NCBI Taxonomy" id="2364126"/>
    <lineage>
        <taxon>Eukaryota</taxon>
        <taxon>Sar</taxon>
        <taxon>Alveolata</taxon>
        <taxon>Dinophyceae</taxon>
        <taxon>Prorocentrales</taxon>
        <taxon>Prorocentraceae</taxon>
        <taxon>Prorocentrum</taxon>
    </lineage>
</organism>
<dbReference type="InterPro" id="IPR002035">
    <property type="entry name" value="VWF_A"/>
</dbReference>
<keyword evidence="5" id="KW-1185">Reference proteome</keyword>
<feature type="compositionally biased region" description="Polar residues" evidence="2">
    <location>
        <begin position="1"/>
        <end position="15"/>
    </location>
</feature>
<sequence>MFWGMFTSSSSQDSAKMQDDELDYKSIDSSSETEPTEEALAVTTSGSSSTAVCATPTVPEFDVTSALMNARNDSKMFMQQLASSCTDASGSDELQNAALFVRQSLANCDSLMKHLPDDNTVAREEVARMETMVVEWVQSFCTKASICWNLYCVFRDLLLKIAAAHWGSSNSIKRYSPQQFEAETLLFCRIADELSQVSTPDLSLATRSQSLGTIRRELLLQKSSGQITETALKEIEACEEQRFKMIRKEKQLEAAAEAMRVRVREIDRERKRIEEAASTLRGVMANLENNELCIQENLRSEGDVARAKLVEAQAEARKQLKLLSERKQATLDDYSGSFRQKQRSHDQMEVQLENDMMSTESSFAGNHVVFLMDGSHSMHGARWAAALSALDAFTLACTGAADRMSLITFSHTARSIMTNAPISSYVPGSLAFPGGGTSYHAAWSEAAECMKLTSNGMRVITVFMTDGEADTRQAAAIAQQLHKRYCSGPEGGFITFVVSLGDDFDRKILEPIVLAGNGCQSTYTFCDEKVALQVHASTSTLAREFKKLAEHVSRRESWIKSRLDFVSSQRESHRDQHQIILDHLDRMYERFAQSSEQVQKSIKDGLEADSEDMVRLMKNQLNTVREDKFEVQNRLDDLMSLKEKLAAEKANLQDEKIATIEQDLEEARENRQRLIRVFNESEALEIDKIEKKLHTEQSLLQSMGFLLEGDAAKVVEAVDGFRNLQRSITIGASDANATCNNIARMARTTADTLQRPVRLELQDDSKADFVFEFYKHFVGLDIRLPMRNVENFRVIVKHIAKQGGTDIDRRVVDRLTSTFECRELFVGDDEGVEALQERSKAKLKTAILSKEPRGRKLTEAIRKHDVKKKQLQDELDRVEDRITECKSAKKRDDKALSSLEREREKLEGKIDSEKQMKVDKEQERDEFLADYHLDFLVLKRLTEDLNQAFNQQMAREENFAVCVNLATAVKNVMEPMKGVIKAASDCRQAVHGENNPASRRIQLGATVKQGMLPNALADDVPVQLRCRV</sequence>
<dbReference type="CDD" id="cd00198">
    <property type="entry name" value="vWFA"/>
    <property type="match status" value="1"/>
</dbReference>
<feature type="domain" description="VWFA" evidence="3">
    <location>
        <begin position="367"/>
        <end position="541"/>
    </location>
</feature>
<proteinExistence type="predicted"/>
<keyword evidence="1" id="KW-0175">Coiled coil</keyword>
<evidence type="ECO:0000256" key="2">
    <source>
        <dbReference type="SAM" id="MobiDB-lite"/>
    </source>
</evidence>
<feature type="compositionally biased region" description="Basic and acidic residues" evidence="2">
    <location>
        <begin position="16"/>
        <end position="26"/>
    </location>
</feature>
<protein>
    <recommendedName>
        <fullName evidence="3">VWFA domain-containing protein</fullName>
    </recommendedName>
</protein>
<feature type="region of interest" description="Disordered" evidence="2">
    <location>
        <begin position="1"/>
        <end position="37"/>
    </location>
</feature>
<dbReference type="PANTHER" id="PTHR45615">
    <property type="entry name" value="MYOSIN HEAVY CHAIN, NON-MUSCLE"/>
    <property type="match status" value="1"/>
</dbReference>
<accession>A0ABN9WK88</accession>
<feature type="coiled-coil region" evidence="1">
    <location>
        <begin position="635"/>
        <end position="684"/>
    </location>
</feature>
<dbReference type="PROSITE" id="PS50234">
    <property type="entry name" value="VWFA"/>
    <property type="match status" value="1"/>
</dbReference>
<dbReference type="EMBL" id="CAUYUJ010018666">
    <property type="protein sequence ID" value="CAK0885400.1"/>
    <property type="molecule type" value="Genomic_DNA"/>
</dbReference>
<evidence type="ECO:0000313" key="4">
    <source>
        <dbReference type="EMBL" id="CAK0885400.1"/>
    </source>
</evidence>
<dbReference type="Proteomes" id="UP001189429">
    <property type="component" value="Unassembled WGS sequence"/>
</dbReference>
<evidence type="ECO:0000256" key="1">
    <source>
        <dbReference type="SAM" id="Coils"/>
    </source>
</evidence>
<evidence type="ECO:0000259" key="3">
    <source>
        <dbReference type="PROSITE" id="PS50234"/>
    </source>
</evidence>
<dbReference type="Gene3D" id="3.40.50.410">
    <property type="entry name" value="von Willebrand factor, type A domain"/>
    <property type="match status" value="1"/>
</dbReference>
<dbReference type="PANTHER" id="PTHR45615:SF80">
    <property type="entry name" value="GRIP DOMAIN-CONTAINING PROTEIN"/>
    <property type="match status" value="1"/>
</dbReference>
<comment type="caution">
    <text evidence="4">The sequence shown here is derived from an EMBL/GenBank/DDBJ whole genome shotgun (WGS) entry which is preliminary data.</text>
</comment>
<dbReference type="SMART" id="SM00327">
    <property type="entry name" value="VWA"/>
    <property type="match status" value="1"/>
</dbReference>
<dbReference type="SUPFAM" id="SSF53300">
    <property type="entry name" value="vWA-like"/>
    <property type="match status" value="1"/>
</dbReference>
<feature type="coiled-coil region" evidence="1">
    <location>
        <begin position="249"/>
        <end position="326"/>
    </location>
</feature>
<dbReference type="InterPro" id="IPR036465">
    <property type="entry name" value="vWFA_dom_sf"/>
</dbReference>